<dbReference type="EMBL" id="JAMKFB020000004">
    <property type="protein sequence ID" value="KAL0196045.1"/>
    <property type="molecule type" value="Genomic_DNA"/>
</dbReference>
<name>A0ABD0RDA7_CIRMR</name>
<organism evidence="1 2">
    <name type="scientific">Cirrhinus mrigala</name>
    <name type="common">Mrigala</name>
    <dbReference type="NCBI Taxonomy" id="683832"/>
    <lineage>
        <taxon>Eukaryota</taxon>
        <taxon>Metazoa</taxon>
        <taxon>Chordata</taxon>
        <taxon>Craniata</taxon>
        <taxon>Vertebrata</taxon>
        <taxon>Euteleostomi</taxon>
        <taxon>Actinopterygii</taxon>
        <taxon>Neopterygii</taxon>
        <taxon>Teleostei</taxon>
        <taxon>Ostariophysi</taxon>
        <taxon>Cypriniformes</taxon>
        <taxon>Cyprinidae</taxon>
        <taxon>Labeoninae</taxon>
        <taxon>Labeonini</taxon>
        <taxon>Cirrhinus</taxon>
    </lineage>
</organism>
<dbReference type="SUPFAM" id="SSF53300">
    <property type="entry name" value="vWA-like"/>
    <property type="match status" value="1"/>
</dbReference>
<comment type="caution">
    <text evidence="1">The sequence shown here is derived from an EMBL/GenBank/DDBJ whole genome shotgun (WGS) entry which is preliminary data.</text>
</comment>
<reference evidence="1 2" key="1">
    <citation type="submission" date="2024-05" db="EMBL/GenBank/DDBJ databases">
        <title>Genome sequencing and assembly of Indian major carp, Cirrhinus mrigala (Hamilton, 1822).</title>
        <authorList>
            <person name="Mohindra V."/>
            <person name="Chowdhury L.M."/>
            <person name="Lal K."/>
            <person name="Jena J.K."/>
        </authorList>
    </citation>
    <scope>NUCLEOTIDE SEQUENCE [LARGE SCALE GENOMIC DNA]</scope>
    <source>
        <strain evidence="1">CM1030</strain>
        <tissue evidence="1">Blood</tissue>
    </source>
</reference>
<feature type="non-terminal residue" evidence="1">
    <location>
        <position position="55"/>
    </location>
</feature>
<dbReference type="AlphaFoldDB" id="A0ABD0RDA7"/>
<evidence type="ECO:0000313" key="1">
    <source>
        <dbReference type="EMBL" id="KAL0196045.1"/>
    </source>
</evidence>
<gene>
    <name evidence="1" type="ORF">M9458_009617</name>
</gene>
<protein>
    <submittedName>
        <fullName evidence="1">Uncharacterized protein</fullName>
    </submittedName>
</protein>
<feature type="non-terminal residue" evidence="1">
    <location>
        <position position="1"/>
    </location>
</feature>
<sequence length="55" mass="6339">NADQSEMKKIVTDPHEEHLLLSPDFSFLEHLLPKLSRRICFTASEPPRPVKQKPS</sequence>
<dbReference type="InterPro" id="IPR036465">
    <property type="entry name" value="vWFA_dom_sf"/>
</dbReference>
<proteinExistence type="predicted"/>
<accession>A0ABD0RDA7</accession>
<dbReference type="Proteomes" id="UP001529510">
    <property type="component" value="Unassembled WGS sequence"/>
</dbReference>
<keyword evidence="2" id="KW-1185">Reference proteome</keyword>
<evidence type="ECO:0000313" key="2">
    <source>
        <dbReference type="Proteomes" id="UP001529510"/>
    </source>
</evidence>